<dbReference type="AlphaFoldDB" id="A0AAD3XWJ0"/>
<dbReference type="Proteomes" id="UP001279734">
    <property type="component" value="Unassembled WGS sequence"/>
</dbReference>
<dbReference type="EMBL" id="BSYO01000019">
    <property type="protein sequence ID" value="GMH18885.1"/>
    <property type="molecule type" value="Genomic_DNA"/>
</dbReference>
<accession>A0AAD3XWJ0</accession>
<gene>
    <name evidence="3" type="ORF">Nepgr_020726</name>
</gene>
<sequence length="88" mass="9287">MSAALDSEIGPLAEAKEATDAKAVSIEVPLLVVPLRAPTIRESYTWDPGELQSSGAALHRSKEALSAAEKDLALLQSEDAKLDEELAS</sequence>
<evidence type="ECO:0000256" key="2">
    <source>
        <dbReference type="SAM" id="MobiDB-lite"/>
    </source>
</evidence>
<protein>
    <submittedName>
        <fullName evidence="3">Uncharacterized protein</fullName>
    </submittedName>
</protein>
<feature type="coiled-coil region" evidence="1">
    <location>
        <begin position="58"/>
        <end position="85"/>
    </location>
</feature>
<proteinExistence type="predicted"/>
<keyword evidence="1" id="KW-0175">Coiled coil</keyword>
<evidence type="ECO:0000256" key="1">
    <source>
        <dbReference type="SAM" id="Coils"/>
    </source>
</evidence>
<comment type="caution">
    <text evidence="3">The sequence shown here is derived from an EMBL/GenBank/DDBJ whole genome shotgun (WGS) entry which is preliminary data.</text>
</comment>
<name>A0AAD3XWJ0_NEPGR</name>
<evidence type="ECO:0000313" key="3">
    <source>
        <dbReference type="EMBL" id="GMH18885.1"/>
    </source>
</evidence>
<reference evidence="3" key="1">
    <citation type="submission" date="2023-05" db="EMBL/GenBank/DDBJ databases">
        <title>Nepenthes gracilis genome sequencing.</title>
        <authorList>
            <person name="Fukushima K."/>
        </authorList>
    </citation>
    <scope>NUCLEOTIDE SEQUENCE</scope>
    <source>
        <strain evidence="3">SING2019-196</strain>
    </source>
</reference>
<organism evidence="3 4">
    <name type="scientific">Nepenthes gracilis</name>
    <name type="common">Slender pitcher plant</name>
    <dbReference type="NCBI Taxonomy" id="150966"/>
    <lineage>
        <taxon>Eukaryota</taxon>
        <taxon>Viridiplantae</taxon>
        <taxon>Streptophyta</taxon>
        <taxon>Embryophyta</taxon>
        <taxon>Tracheophyta</taxon>
        <taxon>Spermatophyta</taxon>
        <taxon>Magnoliopsida</taxon>
        <taxon>eudicotyledons</taxon>
        <taxon>Gunneridae</taxon>
        <taxon>Pentapetalae</taxon>
        <taxon>Caryophyllales</taxon>
        <taxon>Nepenthaceae</taxon>
        <taxon>Nepenthes</taxon>
    </lineage>
</organism>
<feature type="region of interest" description="Disordered" evidence="2">
    <location>
        <begin position="1"/>
        <end position="20"/>
    </location>
</feature>
<keyword evidence="4" id="KW-1185">Reference proteome</keyword>
<evidence type="ECO:0000313" key="4">
    <source>
        <dbReference type="Proteomes" id="UP001279734"/>
    </source>
</evidence>